<dbReference type="InterPro" id="IPR002104">
    <property type="entry name" value="Integrase_catalytic"/>
</dbReference>
<keyword evidence="1" id="KW-0233">DNA recombination</keyword>
<protein>
    <submittedName>
        <fullName evidence="3">Tyrosine-type recombinase/integrase</fullName>
    </submittedName>
</protein>
<evidence type="ECO:0000313" key="4">
    <source>
        <dbReference type="Proteomes" id="UP000823401"/>
    </source>
</evidence>
<evidence type="ECO:0000256" key="1">
    <source>
        <dbReference type="ARBA" id="ARBA00023172"/>
    </source>
</evidence>
<dbReference type="Proteomes" id="UP000823401">
    <property type="component" value="Unassembled WGS sequence"/>
</dbReference>
<dbReference type="PROSITE" id="PS51898">
    <property type="entry name" value="TYR_RECOMBINASE"/>
    <property type="match status" value="1"/>
</dbReference>
<gene>
    <name evidence="3" type="ORF">HYQ42_11615</name>
</gene>
<accession>A0ABS0LM55</accession>
<dbReference type="SUPFAM" id="SSF56349">
    <property type="entry name" value="DNA breaking-rejoining enzymes"/>
    <property type="match status" value="1"/>
</dbReference>
<reference evidence="3 4" key="1">
    <citation type="submission" date="2020-07" db="EMBL/GenBank/DDBJ databases">
        <title>Facklamia lactis sp. nov., isolated from raw milk.</title>
        <authorList>
            <person name="Doll E.V."/>
            <person name="Huptas C."/>
            <person name="Staib L."/>
            <person name="Wenning M."/>
            <person name="Scherer S."/>
        </authorList>
    </citation>
    <scope>NUCLEOTIDE SEQUENCE [LARGE SCALE GENOMIC DNA]</scope>
    <source>
        <strain evidence="3 4">DSM 104272</strain>
    </source>
</reference>
<dbReference type="EMBL" id="JACCEL010000079">
    <property type="protein sequence ID" value="MBG9979371.1"/>
    <property type="molecule type" value="Genomic_DNA"/>
</dbReference>
<evidence type="ECO:0000259" key="2">
    <source>
        <dbReference type="PROSITE" id="PS51898"/>
    </source>
</evidence>
<feature type="domain" description="Tyr recombinase" evidence="2">
    <location>
        <begin position="1"/>
        <end position="33"/>
    </location>
</feature>
<organism evidence="3 4">
    <name type="scientific">Ruoffia tabacinasalis</name>
    <dbReference type="NCBI Taxonomy" id="87458"/>
    <lineage>
        <taxon>Bacteria</taxon>
        <taxon>Bacillati</taxon>
        <taxon>Bacillota</taxon>
        <taxon>Bacilli</taxon>
        <taxon>Lactobacillales</taxon>
        <taxon>Aerococcaceae</taxon>
        <taxon>Ruoffia</taxon>
    </lineage>
</organism>
<comment type="caution">
    <text evidence="3">The sequence shown here is derived from an EMBL/GenBank/DDBJ whole genome shotgun (WGS) entry which is preliminary data.</text>
</comment>
<keyword evidence="4" id="KW-1185">Reference proteome</keyword>
<evidence type="ECO:0000313" key="3">
    <source>
        <dbReference type="EMBL" id="MBG9979371.1"/>
    </source>
</evidence>
<dbReference type="InterPro" id="IPR011010">
    <property type="entry name" value="DNA_brk_join_enz"/>
</dbReference>
<dbReference type="Pfam" id="PF00589">
    <property type="entry name" value="Phage_integrase"/>
    <property type="match status" value="1"/>
</dbReference>
<name>A0ABS0LM55_9LACT</name>
<dbReference type="InterPro" id="IPR013762">
    <property type="entry name" value="Integrase-like_cat_sf"/>
</dbReference>
<sequence>MFYILLRTGLRVSELCSLTWNDIDFENELINIK</sequence>
<proteinExistence type="predicted"/>
<dbReference type="Gene3D" id="1.10.443.10">
    <property type="entry name" value="Intergrase catalytic core"/>
    <property type="match status" value="1"/>
</dbReference>